<evidence type="ECO:0000313" key="2">
    <source>
        <dbReference type="EMBL" id="OVA15723.1"/>
    </source>
</evidence>
<dbReference type="Proteomes" id="UP000195402">
    <property type="component" value="Unassembled WGS sequence"/>
</dbReference>
<sequence>MHCKTIGHASGGCKSRSEDAKESDPARGRSRGRSREKSKQSYEAKAAQPAEAINSLKNTTKDTNIANEVVLETSPINQNLLHDLGILSNRWADTAELEDEELPQLLPHVSKSQKKKLRQQKAKSLREEPYPIRSRIDNPSSVI</sequence>
<accession>A0A200QZ12</accession>
<evidence type="ECO:0000256" key="1">
    <source>
        <dbReference type="SAM" id="MobiDB-lite"/>
    </source>
</evidence>
<evidence type="ECO:0000313" key="3">
    <source>
        <dbReference type="Proteomes" id="UP000195402"/>
    </source>
</evidence>
<feature type="compositionally biased region" description="Basic residues" evidence="1">
    <location>
        <begin position="111"/>
        <end position="123"/>
    </location>
</feature>
<organism evidence="2 3">
    <name type="scientific">Macleaya cordata</name>
    <name type="common">Five-seeded plume-poppy</name>
    <name type="synonym">Bocconia cordata</name>
    <dbReference type="NCBI Taxonomy" id="56857"/>
    <lineage>
        <taxon>Eukaryota</taxon>
        <taxon>Viridiplantae</taxon>
        <taxon>Streptophyta</taxon>
        <taxon>Embryophyta</taxon>
        <taxon>Tracheophyta</taxon>
        <taxon>Spermatophyta</taxon>
        <taxon>Magnoliopsida</taxon>
        <taxon>Ranunculales</taxon>
        <taxon>Papaveraceae</taxon>
        <taxon>Papaveroideae</taxon>
        <taxon>Macleaya</taxon>
    </lineage>
</organism>
<feature type="compositionally biased region" description="Basic and acidic residues" evidence="1">
    <location>
        <begin position="124"/>
        <end position="136"/>
    </location>
</feature>
<dbReference type="AlphaFoldDB" id="A0A200QZ12"/>
<dbReference type="InParanoid" id="A0A200QZ12"/>
<gene>
    <name evidence="2" type="ORF">BVC80_1043g2</name>
</gene>
<reference evidence="2 3" key="1">
    <citation type="journal article" date="2017" name="Mol. Plant">
        <title>The Genome of Medicinal Plant Macleaya cordata Provides New Insights into Benzylisoquinoline Alkaloids Metabolism.</title>
        <authorList>
            <person name="Liu X."/>
            <person name="Liu Y."/>
            <person name="Huang P."/>
            <person name="Ma Y."/>
            <person name="Qing Z."/>
            <person name="Tang Q."/>
            <person name="Cao H."/>
            <person name="Cheng P."/>
            <person name="Zheng Y."/>
            <person name="Yuan Z."/>
            <person name="Zhou Y."/>
            <person name="Liu J."/>
            <person name="Tang Z."/>
            <person name="Zhuo Y."/>
            <person name="Zhang Y."/>
            <person name="Yu L."/>
            <person name="Huang J."/>
            <person name="Yang P."/>
            <person name="Peng Q."/>
            <person name="Zhang J."/>
            <person name="Jiang W."/>
            <person name="Zhang Z."/>
            <person name="Lin K."/>
            <person name="Ro D.K."/>
            <person name="Chen X."/>
            <person name="Xiong X."/>
            <person name="Shang Y."/>
            <person name="Huang S."/>
            <person name="Zeng J."/>
        </authorList>
    </citation>
    <scope>NUCLEOTIDE SEQUENCE [LARGE SCALE GENOMIC DNA]</scope>
    <source>
        <strain evidence="3">cv. BLH2017</strain>
        <tissue evidence="2">Root</tissue>
    </source>
</reference>
<protein>
    <submittedName>
        <fullName evidence="2">Uncharacterized protein</fullName>
    </submittedName>
</protein>
<feature type="region of interest" description="Disordered" evidence="1">
    <location>
        <begin position="101"/>
        <end position="143"/>
    </location>
</feature>
<dbReference type="EMBL" id="MVGT01000738">
    <property type="protein sequence ID" value="OVA15723.1"/>
    <property type="molecule type" value="Genomic_DNA"/>
</dbReference>
<name>A0A200QZ12_MACCD</name>
<feature type="compositionally biased region" description="Basic and acidic residues" evidence="1">
    <location>
        <begin position="15"/>
        <end position="42"/>
    </location>
</feature>
<keyword evidence="3" id="KW-1185">Reference proteome</keyword>
<proteinExistence type="predicted"/>
<feature type="region of interest" description="Disordered" evidence="1">
    <location>
        <begin position="1"/>
        <end position="62"/>
    </location>
</feature>
<comment type="caution">
    <text evidence="2">The sequence shown here is derived from an EMBL/GenBank/DDBJ whole genome shotgun (WGS) entry which is preliminary data.</text>
</comment>